<organism evidence="1 2">
    <name type="scientific">Aegilops tauschii subsp. strangulata</name>
    <name type="common">Goatgrass</name>
    <dbReference type="NCBI Taxonomy" id="200361"/>
    <lineage>
        <taxon>Eukaryota</taxon>
        <taxon>Viridiplantae</taxon>
        <taxon>Streptophyta</taxon>
        <taxon>Embryophyta</taxon>
        <taxon>Tracheophyta</taxon>
        <taxon>Spermatophyta</taxon>
        <taxon>Magnoliopsida</taxon>
        <taxon>Liliopsida</taxon>
        <taxon>Poales</taxon>
        <taxon>Poaceae</taxon>
        <taxon>BOP clade</taxon>
        <taxon>Pooideae</taxon>
        <taxon>Triticodae</taxon>
        <taxon>Triticeae</taxon>
        <taxon>Triticinae</taxon>
        <taxon>Aegilops</taxon>
    </lineage>
</organism>
<reference evidence="1" key="3">
    <citation type="journal article" date="2017" name="Nature">
        <title>Genome sequence of the progenitor of the wheat D genome Aegilops tauschii.</title>
        <authorList>
            <person name="Luo M.C."/>
            <person name="Gu Y.Q."/>
            <person name="Puiu D."/>
            <person name="Wang H."/>
            <person name="Twardziok S.O."/>
            <person name="Deal K.R."/>
            <person name="Huo N."/>
            <person name="Zhu T."/>
            <person name="Wang L."/>
            <person name="Wang Y."/>
            <person name="McGuire P.E."/>
            <person name="Liu S."/>
            <person name="Long H."/>
            <person name="Ramasamy R.K."/>
            <person name="Rodriguez J.C."/>
            <person name="Van S.L."/>
            <person name="Yuan L."/>
            <person name="Wang Z."/>
            <person name="Xia Z."/>
            <person name="Xiao L."/>
            <person name="Anderson O.D."/>
            <person name="Ouyang S."/>
            <person name="Liang Y."/>
            <person name="Zimin A.V."/>
            <person name="Pertea G."/>
            <person name="Qi P."/>
            <person name="Bennetzen J.L."/>
            <person name="Dai X."/>
            <person name="Dawson M.W."/>
            <person name="Muller H.G."/>
            <person name="Kugler K."/>
            <person name="Rivarola-Duarte L."/>
            <person name="Spannagl M."/>
            <person name="Mayer K.F.X."/>
            <person name="Lu F.H."/>
            <person name="Bevan M.W."/>
            <person name="Leroy P."/>
            <person name="Li P."/>
            <person name="You F.M."/>
            <person name="Sun Q."/>
            <person name="Liu Z."/>
            <person name="Lyons E."/>
            <person name="Wicker T."/>
            <person name="Salzberg S.L."/>
            <person name="Devos K.M."/>
            <person name="Dvorak J."/>
        </authorList>
    </citation>
    <scope>NUCLEOTIDE SEQUENCE [LARGE SCALE GENOMIC DNA]</scope>
    <source>
        <strain evidence="1">cv. AL8/78</strain>
    </source>
</reference>
<dbReference type="EnsemblPlants" id="AET1Gv20838000.13">
    <property type="protein sequence ID" value="AET1Gv20838000.13"/>
    <property type="gene ID" value="AET1Gv20838000"/>
</dbReference>
<name>A0A452ZMD6_AEGTS</name>
<accession>A0A452ZMD6</accession>
<evidence type="ECO:0000313" key="1">
    <source>
        <dbReference type="EnsemblPlants" id="AET1Gv20838000.13"/>
    </source>
</evidence>
<reference evidence="2" key="1">
    <citation type="journal article" date="2014" name="Science">
        <title>Ancient hybridizations among the ancestral genomes of bread wheat.</title>
        <authorList>
            <consortium name="International Wheat Genome Sequencing Consortium,"/>
            <person name="Marcussen T."/>
            <person name="Sandve S.R."/>
            <person name="Heier L."/>
            <person name="Spannagl M."/>
            <person name="Pfeifer M."/>
            <person name="Jakobsen K.S."/>
            <person name="Wulff B.B."/>
            <person name="Steuernagel B."/>
            <person name="Mayer K.F."/>
            <person name="Olsen O.A."/>
        </authorList>
    </citation>
    <scope>NUCLEOTIDE SEQUENCE [LARGE SCALE GENOMIC DNA]</scope>
    <source>
        <strain evidence="2">cv. AL8/78</strain>
    </source>
</reference>
<evidence type="ECO:0000313" key="2">
    <source>
        <dbReference type="Proteomes" id="UP000015105"/>
    </source>
</evidence>
<reference evidence="2" key="2">
    <citation type="journal article" date="2017" name="Nat. Plants">
        <title>The Aegilops tauschii genome reveals multiple impacts of transposons.</title>
        <authorList>
            <person name="Zhao G."/>
            <person name="Zou C."/>
            <person name="Li K."/>
            <person name="Wang K."/>
            <person name="Li T."/>
            <person name="Gao L."/>
            <person name="Zhang X."/>
            <person name="Wang H."/>
            <person name="Yang Z."/>
            <person name="Liu X."/>
            <person name="Jiang W."/>
            <person name="Mao L."/>
            <person name="Kong X."/>
            <person name="Jiao Y."/>
            <person name="Jia J."/>
        </authorList>
    </citation>
    <scope>NUCLEOTIDE SEQUENCE [LARGE SCALE GENOMIC DNA]</scope>
    <source>
        <strain evidence="2">cv. AL8/78</strain>
    </source>
</reference>
<protein>
    <submittedName>
        <fullName evidence="1">Uncharacterized protein</fullName>
    </submittedName>
</protein>
<proteinExistence type="predicted"/>
<dbReference type="Gramene" id="AET1Gv20838000.13">
    <property type="protein sequence ID" value="AET1Gv20838000.13"/>
    <property type="gene ID" value="AET1Gv20838000"/>
</dbReference>
<dbReference type="Proteomes" id="UP000015105">
    <property type="component" value="Chromosome 1D"/>
</dbReference>
<keyword evidence="2" id="KW-1185">Reference proteome</keyword>
<sequence>MSFPDKECDAMQDLCACGDSRGKPGHQGPYANTCMSRQAKCPDDVTQQQQQQSRTRIQQRHQLMAPVVLDLCAWALLVPAGRSGGL</sequence>
<reference evidence="1" key="4">
    <citation type="submission" date="2019-03" db="UniProtKB">
        <authorList>
            <consortium name="EnsemblPlants"/>
        </authorList>
    </citation>
    <scope>IDENTIFICATION</scope>
</reference>
<reference evidence="1" key="5">
    <citation type="journal article" date="2021" name="G3 (Bethesda)">
        <title>Aegilops tauschii genome assembly Aet v5.0 features greater sequence contiguity and improved annotation.</title>
        <authorList>
            <person name="Wang L."/>
            <person name="Zhu T."/>
            <person name="Rodriguez J.C."/>
            <person name="Deal K.R."/>
            <person name="Dubcovsky J."/>
            <person name="McGuire P.E."/>
            <person name="Lux T."/>
            <person name="Spannagl M."/>
            <person name="Mayer K.F.X."/>
            <person name="Baldrich P."/>
            <person name="Meyers B.C."/>
            <person name="Huo N."/>
            <person name="Gu Y.Q."/>
            <person name="Zhou H."/>
            <person name="Devos K.M."/>
            <person name="Bennetzen J.L."/>
            <person name="Unver T."/>
            <person name="Budak H."/>
            <person name="Gulick P.J."/>
            <person name="Galiba G."/>
            <person name="Kalapos B."/>
            <person name="Nelson D.R."/>
            <person name="Li P."/>
            <person name="You F.M."/>
            <person name="Luo M.C."/>
            <person name="Dvorak J."/>
        </authorList>
    </citation>
    <scope>NUCLEOTIDE SEQUENCE [LARGE SCALE GENOMIC DNA]</scope>
    <source>
        <strain evidence="1">cv. AL8/78</strain>
    </source>
</reference>
<dbReference type="AlphaFoldDB" id="A0A452ZMD6"/>